<dbReference type="Proteomes" id="UP000515512">
    <property type="component" value="Chromosome"/>
</dbReference>
<sequence>MDQIGSITELVTAQGLSATAALGSVIGDEVAARVMQGGATLCDVILTSWAMGVDSVQAVVDYADAVRGLPVTVDKAPDPRCA</sequence>
<gene>
    <name evidence="1" type="ORF">H0264_38190</name>
</gene>
<accession>A0A7D6Z232</accession>
<dbReference type="KEGG" id="nhu:H0264_38190"/>
<dbReference type="RefSeq" id="WP_181582044.1">
    <property type="nucleotide sequence ID" value="NZ_CP059399.1"/>
</dbReference>
<protein>
    <submittedName>
        <fullName evidence="1">Uncharacterized protein</fullName>
    </submittedName>
</protein>
<keyword evidence="2" id="KW-1185">Reference proteome</keyword>
<reference evidence="1 2" key="1">
    <citation type="submission" date="2020-07" db="EMBL/GenBank/DDBJ databases">
        <authorList>
            <person name="Zhuang K."/>
            <person name="Ran Y."/>
        </authorList>
    </citation>
    <scope>NUCLEOTIDE SEQUENCE [LARGE SCALE GENOMIC DNA]</scope>
    <source>
        <strain evidence="1 2">WCH-YHL-001</strain>
    </source>
</reference>
<evidence type="ECO:0000313" key="1">
    <source>
        <dbReference type="EMBL" id="QLY30846.1"/>
    </source>
</evidence>
<organism evidence="1 2">
    <name type="scientific">Nocardia huaxiensis</name>
    <dbReference type="NCBI Taxonomy" id="2755382"/>
    <lineage>
        <taxon>Bacteria</taxon>
        <taxon>Bacillati</taxon>
        <taxon>Actinomycetota</taxon>
        <taxon>Actinomycetes</taxon>
        <taxon>Mycobacteriales</taxon>
        <taxon>Nocardiaceae</taxon>
        <taxon>Nocardia</taxon>
    </lineage>
</organism>
<proteinExistence type="predicted"/>
<dbReference type="AlphaFoldDB" id="A0A7D6Z232"/>
<name>A0A7D6Z232_9NOCA</name>
<dbReference type="EMBL" id="CP059399">
    <property type="protein sequence ID" value="QLY30846.1"/>
    <property type="molecule type" value="Genomic_DNA"/>
</dbReference>
<evidence type="ECO:0000313" key="2">
    <source>
        <dbReference type="Proteomes" id="UP000515512"/>
    </source>
</evidence>